<reference evidence="2 3" key="1">
    <citation type="submission" date="2024-04" db="EMBL/GenBank/DDBJ databases">
        <title>Genome assembly C_amara_ONT_v2.</title>
        <authorList>
            <person name="Yant L."/>
            <person name="Moore C."/>
            <person name="Slenker M."/>
        </authorList>
    </citation>
    <scope>NUCLEOTIDE SEQUENCE [LARGE SCALE GENOMIC DNA]</scope>
    <source>
        <tissue evidence="2">Leaf</tissue>
    </source>
</reference>
<sequence>MKMPDLPEVLVDEILCRVPATSLKKFRSTCQGWNLKIKDDRSFARKHSEIASKQFLALKLTKDYRVCPITVNLNGRSPSVEVKPELTLMDPRSNSQLEIYRVFHCDGLVLCNPKDSYRVVVWNPLTGETKWIESGGRCGLTFLLGYSRDSKSNSKIYKIMSCFLDTKESEIYEFNSDSWRMIDHDIAPGWGLAATFYTTVCSLKGNTYWFDRDETRIMSLLMFDFTLETCVSLPLPYKCNDYDTMNLSVVREEKLSVLLQEDYRCNSEIWVTNKIDESTSVVSWTLLFVLDLSGIHISAFGSFLLEEKKKMVVWSEKWLDDRDEDMSKDMIYVLGENHEVTQVDTGTDTTTDVCSPAIFTYVPSLVQINPAGTN</sequence>
<comment type="caution">
    <text evidence="2">The sequence shown here is derived from an EMBL/GenBank/DDBJ whole genome shotgun (WGS) entry which is preliminary data.</text>
</comment>
<dbReference type="InterPro" id="IPR050796">
    <property type="entry name" value="SCF_F-box_component"/>
</dbReference>
<dbReference type="InterPro" id="IPR017451">
    <property type="entry name" value="F-box-assoc_interact_dom"/>
</dbReference>
<dbReference type="Pfam" id="PF00646">
    <property type="entry name" value="F-box"/>
    <property type="match status" value="1"/>
</dbReference>
<proteinExistence type="predicted"/>
<organism evidence="2 3">
    <name type="scientific">Cardamine amara subsp. amara</name>
    <dbReference type="NCBI Taxonomy" id="228776"/>
    <lineage>
        <taxon>Eukaryota</taxon>
        <taxon>Viridiplantae</taxon>
        <taxon>Streptophyta</taxon>
        <taxon>Embryophyta</taxon>
        <taxon>Tracheophyta</taxon>
        <taxon>Spermatophyta</taxon>
        <taxon>Magnoliopsida</taxon>
        <taxon>eudicotyledons</taxon>
        <taxon>Gunneridae</taxon>
        <taxon>Pentapetalae</taxon>
        <taxon>rosids</taxon>
        <taxon>malvids</taxon>
        <taxon>Brassicales</taxon>
        <taxon>Brassicaceae</taxon>
        <taxon>Cardamineae</taxon>
        <taxon>Cardamine</taxon>
    </lineage>
</organism>
<evidence type="ECO:0000313" key="2">
    <source>
        <dbReference type="EMBL" id="KAL1218070.1"/>
    </source>
</evidence>
<gene>
    <name evidence="2" type="ORF">V5N11_000350</name>
</gene>
<dbReference type="PANTHER" id="PTHR31672:SF13">
    <property type="entry name" value="F-BOX PROTEIN CPR30-LIKE"/>
    <property type="match status" value="1"/>
</dbReference>
<dbReference type="SMART" id="SM00256">
    <property type="entry name" value="FBOX"/>
    <property type="match status" value="1"/>
</dbReference>
<dbReference type="PANTHER" id="PTHR31672">
    <property type="entry name" value="BNACNNG10540D PROTEIN"/>
    <property type="match status" value="1"/>
</dbReference>
<dbReference type="Pfam" id="PF07734">
    <property type="entry name" value="FBA_1"/>
    <property type="match status" value="1"/>
</dbReference>
<name>A0ABD1BLK0_CARAN</name>
<dbReference type="EMBL" id="JBANAX010000227">
    <property type="protein sequence ID" value="KAL1218070.1"/>
    <property type="molecule type" value="Genomic_DNA"/>
</dbReference>
<keyword evidence="3" id="KW-1185">Reference proteome</keyword>
<protein>
    <submittedName>
        <fullName evidence="2">F-box protein ETP2</fullName>
    </submittedName>
</protein>
<evidence type="ECO:0000313" key="3">
    <source>
        <dbReference type="Proteomes" id="UP001558713"/>
    </source>
</evidence>
<dbReference type="SUPFAM" id="SSF81383">
    <property type="entry name" value="F-box domain"/>
    <property type="match status" value="1"/>
</dbReference>
<accession>A0ABD1BLK0</accession>
<dbReference type="PROSITE" id="PS50181">
    <property type="entry name" value="FBOX"/>
    <property type="match status" value="1"/>
</dbReference>
<dbReference type="InterPro" id="IPR006527">
    <property type="entry name" value="F-box-assoc_dom_typ1"/>
</dbReference>
<dbReference type="AlphaFoldDB" id="A0ABD1BLK0"/>
<dbReference type="InterPro" id="IPR036047">
    <property type="entry name" value="F-box-like_dom_sf"/>
</dbReference>
<dbReference type="NCBIfam" id="TIGR01640">
    <property type="entry name" value="F_box_assoc_1"/>
    <property type="match status" value="1"/>
</dbReference>
<feature type="domain" description="F-box" evidence="1">
    <location>
        <begin position="1"/>
        <end position="46"/>
    </location>
</feature>
<dbReference type="Proteomes" id="UP001558713">
    <property type="component" value="Unassembled WGS sequence"/>
</dbReference>
<dbReference type="InterPro" id="IPR001810">
    <property type="entry name" value="F-box_dom"/>
</dbReference>
<evidence type="ECO:0000259" key="1">
    <source>
        <dbReference type="PROSITE" id="PS50181"/>
    </source>
</evidence>